<evidence type="ECO:0000259" key="9">
    <source>
        <dbReference type="PROSITE" id="PS50850"/>
    </source>
</evidence>
<dbReference type="PANTHER" id="PTHR23502">
    <property type="entry name" value="MAJOR FACILITATOR SUPERFAMILY"/>
    <property type="match status" value="1"/>
</dbReference>
<evidence type="ECO:0000313" key="11">
    <source>
        <dbReference type="Proteomes" id="UP001597326"/>
    </source>
</evidence>
<dbReference type="PANTHER" id="PTHR23502:SF132">
    <property type="entry name" value="POLYAMINE TRANSPORTER 2-RELATED"/>
    <property type="match status" value="1"/>
</dbReference>
<evidence type="ECO:0000313" key="10">
    <source>
        <dbReference type="EMBL" id="MFD1890636.1"/>
    </source>
</evidence>
<dbReference type="InterPro" id="IPR036259">
    <property type="entry name" value="MFS_trans_sf"/>
</dbReference>
<reference evidence="11" key="1">
    <citation type="journal article" date="2019" name="Int. J. Syst. Evol. Microbiol.">
        <title>The Global Catalogue of Microorganisms (GCM) 10K type strain sequencing project: providing services to taxonomists for standard genome sequencing and annotation.</title>
        <authorList>
            <consortium name="The Broad Institute Genomics Platform"/>
            <consortium name="The Broad Institute Genome Sequencing Center for Infectious Disease"/>
            <person name="Wu L."/>
            <person name="Ma J."/>
        </authorList>
    </citation>
    <scope>NUCLEOTIDE SEQUENCE [LARGE SCALE GENOMIC DNA]</scope>
    <source>
        <strain evidence="11">CAIM 431</strain>
    </source>
</reference>
<feature type="transmembrane region" description="Helical" evidence="8">
    <location>
        <begin position="146"/>
        <end position="168"/>
    </location>
</feature>
<evidence type="ECO:0000256" key="3">
    <source>
        <dbReference type="ARBA" id="ARBA00022448"/>
    </source>
</evidence>
<keyword evidence="5 8" id="KW-0812">Transmembrane</keyword>
<dbReference type="InterPro" id="IPR011701">
    <property type="entry name" value="MFS"/>
</dbReference>
<keyword evidence="3" id="KW-0813">Transport</keyword>
<comment type="similarity">
    <text evidence="2">Belongs to the major facilitator superfamily. Bcr/CmlA family.</text>
</comment>
<feature type="transmembrane region" description="Helical" evidence="8">
    <location>
        <begin position="257"/>
        <end position="276"/>
    </location>
</feature>
<gene>
    <name evidence="10" type="ORF">ACFSCS_10665</name>
</gene>
<evidence type="ECO:0000256" key="4">
    <source>
        <dbReference type="ARBA" id="ARBA00022475"/>
    </source>
</evidence>
<name>A0ABW4RWB7_9ACTN</name>
<comment type="caution">
    <text evidence="10">The sequence shown here is derived from an EMBL/GenBank/DDBJ whole genome shotgun (WGS) entry which is preliminary data.</text>
</comment>
<dbReference type="Gene3D" id="1.20.1720.10">
    <property type="entry name" value="Multidrug resistance protein D"/>
    <property type="match status" value="1"/>
</dbReference>
<evidence type="ECO:0000256" key="1">
    <source>
        <dbReference type="ARBA" id="ARBA00004651"/>
    </source>
</evidence>
<dbReference type="RefSeq" id="WP_343874018.1">
    <property type="nucleotide sequence ID" value="NZ_BAAAIX010000023.1"/>
</dbReference>
<keyword evidence="11" id="KW-1185">Reference proteome</keyword>
<feature type="transmembrane region" description="Helical" evidence="8">
    <location>
        <begin position="348"/>
        <end position="372"/>
    </location>
</feature>
<proteinExistence type="inferred from homology"/>
<keyword evidence="7 8" id="KW-0472">Membrane</keyword>
<feature type="transmembrane region" description="Helical" evidence="8">
    <location>
        <begin position="288"/>
        <end position="311"/>
    </location>
</feature>
<feature type="transmembrane region" description="Helical" evidence="8">
    <location>
        <begin position="117"/>
        <end position="134"/>
    </location>
</feature>
<sequence>MSTSRPAAMPGESLSRPQYRNLVLVLGILGALGPMTIDTYLPALPILADHLGASDSQAQLTLSAMMLGLGLGQLVFGPISDAAGRRRPLLYGLIGHAVASVVCGLAPNIGVLLAGRLLQGLASSAIAVASQALVRDLFRGMRAAELLSRLALITGMAPILAPLVGSGLLTFTSWRGVFAVLGLAAVLIGFLVRRQLPETLPAERRIPATVGGTVAAYRQVLSDKLFLAVVLVASMIFTALFAYVSGSPFVMQGVFGLSPQAFGVVFASMSLGLSLCSQLNPRLVRRVGPVRALTVGLVLIACSALVMLAFAQFRIGGLVGFLVPMFGVMMGLGFSLPNAPAVALHRHGAAAGTAAALLGAAQFGMGAVVTPVVGALNDGTSRPIPLVILVASLLALGVMLVAGRRLRAESYD</sequence>
<evidence type="ECO:0000256" key="8">
    <source>
        <dbReference type="SAM" id="Phobius"/>
    </source>
</evidence>
<feature type="transmembrane region" description="Helical" evidence="8">
    <location>
        <begin position="57"/>
        <end position="77"/>
    </location>
</feature>
<feature type="transmembrane region" description="Helical" evidence="8">
    <location>
        <begin position="384"/>
        <end position="403"/>
    </location>
</feature>
<dbReference type="Proteomes" id="UP001597326">
    <property type="component" value="Unassembled WGS sequence"/>
</dbReference>
<keyword evidence="6 8" id="KW-1133">Transmembrane helix</keyword>
<accession>A0ABW4RWB7</accession>
<evidence type="ECO:0000256" key="6">
    <source>
        <dbReference type="ARBA" id="ARBA00022989"/>
    </source>
</evidence>
<dbReference type="Pfam" id="PF07690">
    <property type="entry name" value="MFS_1"/>
    <property type="match status" value="1"/>
</dbReference>
<evidence type="ECO:0000256" key="2">
    <source>
        <dbReference type="ARBA" id="ARBA00006236"/>
    </source>
</evidence>
<evidence type="ECO:0000256" key="7">
    <source>
        <dbReference type="ARBA" id="ARBA00023136"/>
    </source>
</evidence>
<feature type="transmembrane region" description="Helical" evidence="8">
    <location>
        <begin position="21"/>
        <end position="37"/>
    </location>
</feature>
<feature type="transmembrane region" description="Helical" evidence="8">
    <location>
        <begin position="225"/>
        <end position="245"/>
    </location>
</feature>
<dbReference type="SUPFAM" id="SSF103473">
    <property type="entry name" value="MFS general substrate transporter"/>
    <property type="match status" value="1"/>
</dbReference>
<dbReference type="EMBL" id="JBHUFZ010000024">
    <property type="protein sequence ID" value="MFD1890636.1"/>
    <property type="molecule type" value="Genomic_DNA"/>
</dbReference>
<feature type="transmembrane region" description="Helical" evidence="8">
    <location>
        <begin position="89"/>
        <end position="111"/>
    </location>
</feature>
<dbReference type="NCBIfam" id="TIGR00710">
    <property type="entry name" value="efflux_Bcr_CflA"/>
    <property type="match status" value="1"/>
</dbReference>
<protein>
    <submittedName>
        <fullName evidence="10">Multidrug effflux MFS transporter</fullName>
    </submittedName>
</protein>
<dbReference type="InterPro" id="IPR004812">
    <property type="entry name" value="Efflux_drug-R_Bcr/CmlA"/>
</dbReference>
<organism evidence="10 11">
    <name type="scientific">Luteococcus peritonei</name>
    <dbReference type="NCBI Taxonomy" id="88874"/>
    <lineage>
        <taxon>Bacteria</taxon>
        <taxon>Bacillati</taxon>
        <taxon>Actinomycetota</taxon>
        <taxon>Actinomycetes</taxon>
        <taxon>Propionibacteriales</taxon>
        <taxon>Propionibacteriaceae</taxon>
        <taxon>Luteococcus</taxon>
    </lineage>
</organism>
<keyword evidence="4" id="KW-1003">Cell membrane</keyword>
<dbReference type="CDD" id="cd17320">
    <property type="entry name" value="MFS_MdfA_MDR_like"/>
    <property type="match status" value="1"/>
</dbReference>
<comment type="subcellular location">
    <subcellularLocation>
        <location evidence="1">Cell membrane</location>
        <topology evidence="1">Multi-pass membrane protein</topology>
    </subcellularLocation>
</comment>
<evidence type="ECO:0000256" key="5">
    <source>
        <dbReference type="ARBA" id="ARBA00022692"/>
    </source>
</evidence>
<feature type="transmembrane region" description="Helical" evidence="8">
    <location>
        <begin position="317"/>
        <end position="336"/>
    </location>
</feature>
<dbReference type="InterPro" id="IPR020846">
    <property type="entry name" value="MFS_dom"/>
</dbReference>
<dbReference type="PROSITE" id="PS50850">
    <property type="entry name" value="MFS"/>
    <property type="match status" value="1"/>
</dbReference>
<feature type="transmembrane region" description="Helical" evidence="8">
    <location>
        <begin position="174"/>
        <end position="192"/>
    </location>
</feature>
<feature type="domain" description="Major facilitator superfamily (MFS) profile" evidence="9">
    <location>
        <begin position="22"/>
        <end position="409"/>
    </location>
</feature>